<comment type="caution">
    <text evidence="2">The sequence shown here is derived from an EMBL/GenBank/DDBJ whole genome shotgun (WGS) entry which is preliminary data.</text>
</comment>
<accession>A0ABU6WT16</accession>
<protein>
    <submittedName>
        <fullName evidence="2">Uncharacterized protein</fullName>
    </submittedName>
</protein>
<dbReference type="PANTHER" id="PTHR31762">
    <property type="entry name" value="FAS-BINDING FACTOR-LIKE PROTEIN"/>
    <property type="match status" value="1"/>
</dbReference>
<feature type="compositionally biased region" description="Basic residues" evidence="1">
    <location>
        <begin position="137"/>
        <end position="157"/>
    </location>
</feature>
<evidence type="ECO:0000256" key="1">
    <source>
        <dbReference type="SAM" id="MobiDB-lite"/>
    </source>
</evidence>
<sequence>MFEAVALATHCHSQSQPALALIHLVPAAAPPSSSEASPSSRPSLRPVSVVSIEFLCAVPSLAFSSIIRLKLSVLPLTPSPRRPDLVTATATATVVQSSRGVVVHFSRPRQRLPTSTVFFSSVHRRSSAVSLSPSRTSRFHQRRPCKQRPRSGSQLRRRLAAPSVQHLPTSLNVVAAPSHPSQRRPAPPEMEPQASVQILQFQSDDAQDKTSKIVPDLNDLTGEGNIESMLSVEMGLKELASLKVSLNALVCYSIPP</sequence>
<dbReference type="PANTHER" id="PTHR31762:SF11">
    <property type="entry name" value="MYOSIN"/>
    <property type="match status" value="1"/>
</dbReference>
<keyword evidence="3" id="KW-1185">Reference proteome</keyword>
<evidence type="ECO:0000313" key="3">
    <source>
        <dbReference type="Proteomes" id="UP001341840"/>
    </source>
</evidence>
<proteinExistence type="predicted"/>
<gene>
    <name evidence="2" type="ORF">PIB30_086875</name>
</gene>
<name>A0ABU6WT16_9FABA</name>
<dbReference type="InterPro" id="IPR040321">
    <property type="entry name" value="SCD2-like"/>
</dbReference>
<dbReference type="EMBL" id="JASCZI010182749">
    <property type="protein sequence ID" value="MED6188529.1"/>
    <property type="molecule type" value="Genomic_DNA"/>
</dbReference>
<evidence type="ECO:0000313" key="2">
    <source>
        <dbReference type="EMBL" id="MED6188529.1"/>
    </source>
</evidence>
<organism evidence="2 3">
    <name type="scientific">Stylosanthes scabra</name>
    <dbReference type="NCBI Taxonomy" id="79078"/>
    <lineage>
        <taxon>Eukaryota</taxon>
        <taxon>Viridiplantae</taxon>
        <taxon>Streptophyta</taxon>
        <taxon>Embryophyta</taxon>
        <taxon>Tracheophyta</taxon>
        <taxon>Spermatophyta</taxon>
        <taxon>Magnoliopsida</taxon>
        <taxon>eudicotyledons</taxon>
        <taxon>Gunneridae</taxon>
        <taxon>Pentapetalae</taxon>
        <taxon>rosids</taxon>
        <taxon>fabids</taxon>
        <taxon>Fabales</taxon>
        <taxon>Fabaceae</taxon>
        <taxon>Papilionoideae</taxon>
        <taxon>50 kb inversion clade</taxon>
        <taxon>dalbergioids sensu lato</taxon>
        <taxon>Dalbergieae</taxon>
        <taxon>Pterocarpus clade</taxon>
        <taxon>Stylosanthes</taxon>
    </lineage>
</organism>
<dbReference type="Proteomes" id="UP001341840">
    <property type="component" value="Unassembled WGS sequence"/>
</dbReference>
<feature type="region of interest" description="Disordered" evidence="1">
    <location>
        <begin position="130"/>
        <end position="157"/>
    </location>
</feature>
<reference evidence="2 3" key="1">
    <citation type="journal article" date="2023" name="Plants (Basel)">
        <title>Bridging the Gap: Combining Genomics and Transcriptomics Approaches to Understand Stylosanthes scabra, an Orphan Legume from the Brazilian Caatinga.</title>
        <authorList>
            <person name="Ferreira-Neto J.R.C."/>
            <person name="da Silva M.D."/>
            <person name="Binneck E."/>
            <person name="de Melo N.F."/>
            <person name="da Silva R.H."/>
            <person name="de Melo A.L.T.M."/>
            <person name="Pandolfi V."/>
            <person name="Bustamante F.O."/>
            <person name="Brasileiro-Vidal A.C."/>
            <person name="Benko-Iseppon A.M."/>
        </authorList>
    </citation>
    <scope>NUCLEOTIDE SEQUENCE [LARGE SCALE GENOMIC DNA]</scope>
    <source>
        <tissue evidence="2">Leaves</tissue>
    </source>
</reference>